<evidence type="ECO:0000313" key="1">
    <source>
        <dbReference type="EMBL" id="EHJ61019.1"/>
    </source>
</evidence>
<evidence type="ECO:0008006" key="3">
    <source>
        <dbReference type="Google" id="ProtNLM"/>
    </source>
</evidence>
<comment type="caution">
    <text evidence="1">The sequence shown here is derived from an EMBL/GenBank/DDBJ whole genome shotgun (WGS) entry which is preliminary data.</text>
</comment>
<dbReference type="KEGG" id="npn:JI59_10295"/>
<dbReference type="EMBL" id="AGFM01000028">
    <property type="protein sequence ID" value="EHJ61019.1"/>
    <property type="molecule type" value="Genomic_DNA"/>
</dbReference>
<dbReference type="STRING" id="1088721.JI59_10295"/>
<dbReference type="eggNOG" id="ENOG5032S6E">
    <property type="taxonomic scope" value="Bacteria"/>
</dbReference>
<reference evidence="1 2" key="1">
    <citation type="journal article" date="2012" name="J. Bacteriol.">
        <title>Genome sequence of benzo(a)pyrene-degrading bacterium Novosphingobium pentaromativorans US6-1.</title>
        <authorList>
            <person name="Luo Y.R."/>
            <person name="Kang S.G."/>
            <person name="Kim S.J."/>
            <person name="Kim M.R."/>
            <person name="Li N."/>
            <person name="Lee J.H."/>
            <person name="Kwon K.K."/>
        </authorList>
    </citation>
    <scope>NUCLEOTIDE SEQUENCE [LARGE SCALE GENOMIC DNA]</scope>
    <source>
        <strain evidence="1 2">US6-1</strain>
    </source>
</reference>
<gene>
    <name evidence="1" type="ORF">NSU_1955</name>
</gene>
<sequence>MNALGWVLGDDDRATRFLALTGLTPDSLRASLGEPATLAAVIEFLCAHEADLVAASEALGIAPGTLVAARERLAR</sequence>
<dbReference type="AlphaFoldDB" id="G6EC84"/>
<dbReference type="Proteomes" id="UP000004030">
    <property type="component" value="Unassembled WGS sequence"/>
</dbReference>
<evidence type="ECO:0000313" key="2">
    <source>
        <dbReference type="Proteomes" id="UP000004030"/>
    </source>
</evidence>
<organism evidence="1 2">
    <name type="scientific">Novosphingobium pentaromativorans US6-1</name>
    <dbReference type="NCBI Taxonomy" id="1088721"/>
    <lineage>
        <taxon>Bacteria</taxon>
        <taxon>Pseudomonadati</taxon>
        <taxon>Pseudomonadota</taxon>
        <taxon>Alphaproteobacteria</taxon>
        <taxon>Sphingomonadales</taxon>
        <taxon>Sphingomonadaceae</taxon>
        <taxon>Novosphingobium</taxon>
    </lineage>
</organism>
<dbReference type="InterPro" id="IPR021955">
    <property type="entry name" value="DUF3572"/>
</dbReference>
<dbReference type="Pfam" id="PF12096">
    <property type="entry name" value="DUF3572"/>
    <property type="match status" value="1"/>
</dbReference>
<protein>
    <recommendedName>
        <fullName evidence="3">DUF3572 family protein</fullName>
    </recommendedName>
</protein>
<accession>G6EC84</accession>
<keyword evidence="2" id="KW-1185">Reference proteome</keyword>
<proteinExistence type="predicted"/>
<dbReference type="RefSeq" id="WP_007012870.1">
    <property type="nucleotide sequence ID" value="NZ_AGFM01000028.1"/>
</dbReference>
<name>G6EC84_9SPHN</name>
<dbReference type="PATRIC" id="fig|1088721.3.peg.1933"/>